<proteinExistence type="predicted"/>
<evidence type="ECO:0000313" key="2">
    <source>
        <dbReference type="EMBL" id="EFV02386.1"/>
    </source>
</evidence>
<organism evidence="2 3">
    <name type="scientific">Pseudoramibacter alactolyticus ATCC 23263</name>
    <dbReference type="NCBI Taxonomy" id="887929"/>
    <lineage>
        <taxon>Bacteria</taxon>
        <taxon>Bacillati</taxon>
        <taxon>Bacillota</taxon>
        <taxon>Clostridia</taxon>
        <taxon>Eubacteriales</taxon>
        <taxon>Eubacteriaceae</taxon>
        <taxon>Pseudoramibacter</taxon>
    </lineage>
</organism>
<dbReference type="EMBL" id="AEQN01000009">
    <property type="protein sequence ID" value="EFV02386.1"/>
    <property type="molecule type" value="Genomic_DNA"/>
</dbReference>
<accession>E6MEU8</accession>
<comment type="caution">
    <text evidence="2">The sequence shown here is derived from an EMBL/GenBank/DDBJ whole genome shotgun (WGS) entry which is preliminary data.</text>
</comment>
<sequence>MNYKINNQTLFKKYLLQNIIPYWTILYSCKFGYIFDYVNFWQLFIIVQKIIFLMKTY</sequence>
<dbReference type="PROSITE" id="PS51257">
    <property type="entry name" value="PROKAR_LIPOPROTEIN"/>
    <property type="match status" value="1"/>
</dbReference>
<evidence type="ECO:0000313" key="3">
    <source>
        <dbReference type="Proteomes" id="UP000004754"/>
    </source>
</evidence>
<keyword evidence="1" id="KW-0812">Transmembrane</keyword>
<protein>
    <submittedName>
        <fullName evidence="2">Uncharacterized protein</fullName>
    </submittedName>
</protein>
<dbReference type="AlphaFoldDB" id="E6MEU8"/>
<feature type="transmembrane region" description="Helical" evidence="1">
    <location>
        <begin position="20"/>
        <end position="47"/>
    </location>
</feature>
<reference evidence="2 3" key="1">
    <citation type="submission" date="2010-12" db="EMBL/GenBank/DDBJ databases">
        <authorList>
            <person name="Muzny D."/>
            <person name="Qin X."/>
            <person name="Deng J."/>
            <person name="Jiang H."/>
            <person name="Liu Y."/>
            <person name="Qu J."/>
            <person name="Song X.-Z."/>
            <person name="Zhang L."/>
            <person name="Thornton R."/>
            <person name="Coyle M."/>
            <person name="Francisco L."/>
            <person name="Jackson L."/>
            <person name="Javaid M."/>
            <person name="Korchina V."/>
            <person name="Kovar C."/>
            <person name="Mata R."/>
            <person name="Mathew T."/>
            <person name="Ngo R."/>
            <person name="Nguyen L."/>
            <person name="Nguyen N."/>
            <person name="Okwuonu G."/>
            <person name="Ongeri F."/>
            <person name="Pham C."/>
            <person name="Simmons D."/>
            <person name="Wilczek-Boney K."/>
            <person name="Hale W."/>
            <person name="Jakkamsetti A."/>
            <person name="Pham P."/>
            <person name="Ruth R."/>
            <person name="San Lucas F."/>
            <person name="Warren J."/>
            <person name="Zhang J."/>
            <person name="Zhao Z."/>
            <person name="Zhou C."/>
            <person name="Zhu D."/>
            <person name="Lee S."/>
            <person name="Bess C."/>
            <person name="Blankenburg K."/>
            <person name="Forbes L."/>
            <person name="Fu Q."/>
            <person name="Gubbala S."/>
            <person name="Hirani K."/>
            <person name="Jayaseelan J.C."/>
            <person name="Lara F."/>
            <person name="Munidasa M."/>
            <person name="Palculict T."/>
            <person name="Patil S."/>
            <person name="Pu L.-L."/>
            <person name="Saada N."/>
            <person name="Tang L."/>
            <person name="Weissenberger G."/>
            <person name="Zhu Y."/>
            <person name="Hemphill L."/>
            <person name="Shang Y."/>
            <person name="Youmans B."/>
            <person name="Ayvaz T."/>
            <person name="Ross M."/>
            <person name="Santibanez J."/>
            <person name="Aqrawi P."/>
            <person name="Gross S."/>
            <person name="Joshi V."/>
            <person name="Fowler G."/>
            <person name="Nazareth L."/>
            <person name="Reid J."/>
            <person name="Worley K."/>
            <person name="Petrosino J."/>
            <person name="Highlander S."/>
            <person name="Gibbs R."/>
        </authorList>
    </citation>
    <scope>NUCLEOTIDE SEQUENCE [LARGE SCALE GENOMIC DNA]</scope>
    <source>
        <strain evidence="2 3">ATCC 23263</strain>
    </source>
</reference>
<dbReference type="HOGENOM" id="CLU_2993228_0_0_9"/>
<name>E6MEU8_9FIRM</name>
<evidence type="ECO:0000256" key="1">
    <source>
        <dbReference type="SAM" id="Phobius"/>
    </source>
</evidence>
<dbReference type="Proteomes" id="UP000004754">
    <property type="component" value="Unassembled WGS sequence"/>
</dbReference>
<keyword evidence="1" id="KW-1133">Transmembrane helix</keyword>
<keyword evidence="1" id="KW-0472">Membrane</keyword>
<gene>
    <name evidence="2" type="ORF">HMP0721_0531</name>
</gene>
<keyword evidence="3" id="KW-1185">Reference proteome</keyword>